<dbReference type="PROSITE" id="PS51257">
    <property type="entry name" value="PROKAR_LIPOPROTEIN"/>
    <property type="match status" value="1"/>
</dbReference>
<gene>
    <name evidence="1" type="ORF">KI659_09285</name>
</gene>
<dbReference type="Pfam" id="PF17170">
    <property type="entry name" value="DUF5128"/>
    <property type="match status" value="1"/>
</dbReference>
<evidence type="ECO:0000313" key="2">
    <source>
        <dbReference type="Proteomes" id="UP001319104"/>
    </source>
</evidence>
<organism evidence="1 2">
    <name type="scientific">Litoribacter ruber</name>
    <dbReference type="NCBI Taxonomy" id="702568"/>
    <lineage>
        <taxon>Bacteria</taxon>
        <taxon>Pseudomonadati</taxon>
        <taxon>Bacteroidota</taxon>
        <taxon>Cytophagia</taxon>
        <taxon>Cytophagales</taxon>
        <taxon>Cyclobacteriaceae</taxon>
        <taxon>Litoribacter</taxon>
    </lineage>
</organism>
<reference evidence="1 2" key="1">
    <citation type="submission" date="2021-05" db="EMBL/GenBank/DDBJ databases">
        <authorList>
            <person name="Zhang Z.D."/>
            <person name="Osman G."/>
        </authorList>
    </citation>
    <scope>NUCLEOTIDE SEQUENCE [LARGE SCALE GENOMIC DNA]</scope>
    <source>
        <strain evidence="1 2">KCTC 32217</strain>
    </source>
</reference>
<evidence type="ECO:0000313" key="1">
    <source>
        <dbReference type="EMBL" id="MBS9524205.1"/>
    </source>
</evidence>
<dbReference type="AlphaFoldDB" id="A0AAP2CKG4"/>
<name>A0AAP2CKG4_9BACT</name>
<sequence length="390" mass="45884">MNFKIKSILILVILFSSCRPNSKNDSTSFSIDLTKSEISNLSDFVDTIEYVLLKTSDNQNLVSPHSVKFWENSIYVQDHSTNELFVFNNFGTVDKVHQPTGRGPNEYFQIQDFHINLEGNLTLHDPILSKIQTYGQDGFLINEFKTSIRSQNFYDTKDFTLFFMSYSTELREHNFLRREKNSGAYTEFIKIPQEKSNLTKHDSHLGFIVNPYKNEIIFTPHSSSEVAFFDQKNGNLIRSINFNFGKHSPPSTIWKNNLKILNEEIAQKSYVKEIGAFFPFQHHYLMYVRQGTKDRHYILLNNEFEVVRQLISPTNDIDNIELNTLPWSHTQTDIVYLKRSKDILDNYRNLQEHNELSKTNSNIHEFIRLHQELLDDDMWVIVKYKLKQEL</sequence>
<dbReference type="RefSeq" id="WP_213945070.1">
    <property type="nucleotide sequence ID" value="NZ_JAHCMY010000004.1"/>
</dbReference>
<proteinExistence type="predicted"/>
<dbReference type="EMBL" id="JAHCMY010000004">
    <property type="protein sequence ID" value="MBS9524205.1"/>
    <property type="molecule type" value="Genomic_DNA"/>
</dbReference>
<keyword evidence="2" id="KW-1185">Reference proteome</keyword>
<comment type="caution">
    <text evidence="1">The sequence shown here is derived from an EMBL/GenBank/DDBJ whole genome shotgun (WGS) entry which is preliminary data.</text>
</comment>
<accession>A0AAP2CKG4</accession>
<protein>
    <submittedName>
        <fullName evidence="1">6-bladed beta-propeller</fullName>
    </submittedName>
</protein>
<dbReference type="Proteomes" id="UP001319104">
    <property type="component" value="Unassembled WGS sequence"/>
</dbReference>